<organism evidence="1 2">
    <name type="scientific">Paraconexibacter antarcticus</name>
    <dbReference type="NCBI Taxonomy" id="2949664"/>
    <lineage>
        <taxon>Bacteria</taxon>
        <taxon>Bacillati</taxon>
        <taxon>Actinomycetota</taxon>
        <taxon>Thermoleophilia</taxon>
        <taxon>Solirubrobacterales</taxon>
        <taxon>Paraconexibacteraceae</taxon>
        <taxon>Paraconexibacter</taxon>
    </lineage>
</organism>
<proteinExistence type="predicted"/>
<protein>
    <submittedName>
        <fullName evidence="1">Uncharacterized protein</fullName>
    </submittedName>
</protein>
<evidence type="ECO:0000313" key="2">
    <source>
        <dbReference type="Proteomes" id="UP001056035"/>
    </source>
</evidence>
<accession>A0ABY5DPL5</accession>
<keyword evidence="2" id="KW-1185">Reference proteome</keyword>
<reference evidence="1 2" key="1">
    <citation type="submission" date="2022-06" db="EMBL/GenBank/DDBJ databases">
        <title>Paraconexibacter antarcticus.</title>
        <authorList>
            <person name="Kim C.S."/>
        </authorList>
    </citation>
    <scope>NUCLEOTIDE SEQUENCE [LARGE SCALE GENOMIC DNA]</scope>
    <source>
        <strain evidence="1 2">02-257</strain>
    </source>
</reference>
<name>A0ABY5DPL5_9ACTN</name>
<gene>
    <name evidence="1" type="ORF">NBH00_15725</name>
</gene>
<dbReference type="EMBL" id="CP098502">
    <property type="protein sequence ID" value="UTI62806.1"/>
    <property type="molecule type" value="Genomic_DNA"/>
</dbReference>
<evidence type="ECO:0000313" key="1">
    <source>
        <dbReference type="EMBL" id="UTI62806.1"/>
    </source>
</evidence>
<dbReference type="Proteomes" id="UP001056035">
    <property type="component" value="Chromosome"/>
</dbReference>
<sequence>MTDIDATVHPCCSAGTRPDAGEPEWEPLLAAVGDHVAGPFMWMYRTVLEHGPVVHAYKHVHTRRYLFLTAELDAFRYSACGGYSPARLDEAIEEVLCPWFLLGGMEPEDGPAIREAVDRAAALRDGRGT</sequence>
<dbReference type="RefSeq" id="WP_254569541.1">
    <property type="nucleotide sequence ID" value="NZ_CP098502.1"/>
</dbReference>